<feature type="transmembrane region" description="Helical" evidence="1">
    <location>
        <begin position="135"/>
        <end position="157"/>
    </location>
</feature>
<dbReference type="RefSeq" id="WP_127015274.1">
    <property type="nucleotide sequence ID" value="NZ_CP016379.1"/>
</dbReference>
<feature type="transmembrane region" description="Helical" evidence="1">
    <location>
        <begin position="169"/>
        <end position="185"/>
    </location>
</feature>
<gene>
    <name evidence="3" type="ORF">BBF96_00090</name>
</gene>
<feature type="transmembrane region" description="Helical" evidence="1">
    <location>
        <begin position="218"/>
        <end position="237"/>
    </location>
</feature>
<reference evidence="3 4" key="1">
    <citation type="submission" date="2016-07" db="EMBL/GenBank/DDBJ databases">
        <title>Genome and transcriptome analysis of iron-reducing fermentative bacteria Anoxybacter fermentans.</title>
        <authorList>
            <person name="Zeng X."/>
            <person name="Shao Z."/>
        </authorList>
    </citation>
    <scope>NUCLEOTIDE SEQUENCE [LARGE SCALE GENOMIC DNA]</scope>
    <source>
        <strain evidence="3 4">DY22613</strain>
    </source>
</reference>
<name>A0A3Q9HNK4_9FIRM</name>
<feature type="transmembrane region" description="Helical" evidence="1">
    <location>
        <begin position="12"/>
        <end position="31"/>
    </location>
</feature>
<evidence type="ECO:0000313" key="4">
    <source>
        <dbReference type="Proteomes" id="UP000267250"/>
    </source>
</evidence>
<dbReference type="GO" id="GO:0080120">
    <property type="term" value="P:CAAX-box protein maturation"/>
    <property type="evidence" value="ECO:0007669"/>
    <property type="project" value="UniProtKB-ARBA"/>
</dbReference>
<dbReference type="Proteomes" id="UP000267250">
    <property type="component" value="Chromosome"/>
</dbReference>
<dbReference type="OrthoDB" id="9782250at2"/>
<keyword evidence="1" id="KW-0472">Membrane</keyword>
<evidence type="ECO:0000256" key="1">
    <source>
        <dbReference type="SAM" id="Phobius"/>
    </source>
</evidence>
<dbReference type="InterPro" id="IPR003675">
    <property type="entry name" value="Rce1/LyrA-like_dom"/>
</dbReference>
<keyword evidence="1" id="KW-0812">Transmembrane</keyword>
<protein>
    <recommendedName>
        <fullName evidence="2">CAAX prenyl protease 2/Lysostaphin resistance protein A-like domain-containing protein</fullName>
    </recommendedName>
</protein>
<dbReference type="Pfam" id="PF02517">
    <property type="entry name" value="Rce1-like"/>
    <property type="match status" value="1"/>
</dbReference>
<dbReference type="AlphaFoldDB" id="A0A3Q9HNK4"/>
<dbReference type="EMBL" id="CP016379">
    <property type="protein sequence ID" value="AZR71944.1"/>
    <property type="molecule type" value="Genomic_DNA"/>
</dbReference>
<organism evidence="3 4">
    <name type="scientific">Anoxybacter fermentans</name>
    <dbReference type="NCBI Taxonomy" id="1323375"/>
    <lineage>
        <taxon>Bacteria</taxon>
        <taxon>Bacillati</taxon>
        <taxon>Bacillota</taxon>
        <taxon>Clostridia</taxon>
        <taxon>Halanaerobiales</taxon>
        <taxon>Anoxybacter</taxon>
    </lineage>
</organism>
<accession>A0A3Q9HNK4</accession>
<feature type="transmembrane region" description="Helical" evidence="1">
    <location>
        <begin position="51"/>
        <end position="72"/>
    </location>
</feature>
<keyword evidence="4" id="KW-1185">Reference proteome</keyword>
<feature type="transmembrane region" description="Helical" evidence="1">
    <location>
        <begin position="93"/>
        <end position="115"/>
    </location>
</feature>
<feature type="domain" description="CAAX prenyl protease 2/Lysostaphin resistance protein A-like" evidence="2">
    <location>
        <begin position="139"/>
        <end position="225"/>
    </location>
</feature>
<dbReference type="KEGG" id="aft:BBF96_00090"/>
<keyword evidence="1" id="KW-1133">Transmembrane helix</keyword>
<proteinExistence type="predicted"/>
<dbReference type="GO" id="GO:0004175">
    <property type="term" value="F:endopeptidase activity"/>
    <property type="evidence" value="ECO:0007669"/>
    <property type="project" value="UniProtKB-ARBA"/>
</dbReference>
<sequence length="238" mass="28212">MTKDLQPKPQLLSLNDLIIIYIVWFFLAGIYEMTQQLIFEGSPFLTRIIHYLFFITIRLLFIPIVLYLICYRRSLDSKLLGLTLRKFWVMSKIGIKASWPIIPLVLLFIHLPLVYTNTNLRPMIKVTSPEEIAVSLVYFIILFIMTIIPSLSEELLFRGLTFPFLKERLALWQALLLNAIIYGIFYIQFNIYHLFLRIVLGFFTTYLFWRSKSLIPSTILQAFFHATFILYIFGWGFW</sequence>
<evidence type="ECO:0000313" key="3">
    <source>
        <dbReference type="EMBL" id="AZR71944.1"/>
    </source>
</evidence>
<evidence type="ECO:0000259" key="2">
    <source>
        <dbReference type="Pfam" id="PF02517"/>
    </source>
</evidence>